<keyword evidence="4 9" id="KW-1133">Transmembrane helix</keyword>
<keyword evidence="13" id="KW-1185">Reference proteome</keyword>
<evidence type="ECO:0000256" key="3">
    <source>
        <dbReference type="ARBA" id="ARBA00022982"/>
    </source>
</evidence>
<dbReference type="InterPro" id="IPR013121">
    <property type="entry name" value="Fe_red_NAD-bd_6"/>
</dbReference>
<evidence type="ECO:0000256" key="8">
    <source>
        <dbReference type="SAM" id="MobiDB-lite"/>
    </source>
</evidence>
<evidence type="ECO:0000256" key="7">
    <source>
        <dbReference type="ARBA" id="ARBA00023136"/>
    </source>
</evidence>
<dbReference type="CDD" id="cd06186">
    <property type="entry name" value="NOX_Duox_like_FAD_NADP"/>
    <property type="match status" value="1"/>
</dbReference>
<dbReference type="GO" id="GO:0043020">
    <property type="term" value="C:NADPH oxidase complex"/>
    <property type="evidence" value="ECO:0007669"/>
    <property type="project" value="TreeGrafter"/>
</dbReference>
<dbReference type="OrthoDB" id="167398at2759"/>
<evidence type="ECO:0000313" key="12">
    <source>
        <dbReference type="EMBL" id="TVY41590.1"/>
    </source>
</evidence>
<evidence type="ECO:0000259" key="10">
    <source>
        <dbReference type="PROSITE" id="PS50222"/>
    </source>
</evidence>
<organism evidence="12 13">
    <name type="scientific">Lachnellula subtilissima</name>
    <dbReference type="NCBI Taxonomy" id="602034"/>
    <lineage>
        <taxon>Eukaryota</taxon>
        <taxon>Fungi</taxon>
        <taxon>Dikarya</taxon>
        <taxon>Ascomycota</taxon>
        <taxon>Pezizomycotina</taxon>
        <taxon>Leotiomycetes</taxon>
        <taxon>Helotiales</taxon>
        <taxon>Lachnaceae</taxon>
        <taxon>Lachnellula</taxon>
    </lineage>
</organism>
<evidence type="ECO:0000256" key="1">
    <source>
        <dbReference type="ARBA" id="ARBA00004141"/>
    </source>
</evidence>
<keyword evidence="6" id="KW-0813">Transport</keyword>
<dbReference type="InterPro" id="IPR017938">
    <property type="entry name" value="Riboflavin_synthase-like_b-brl"/>
</dbReference>
<dbReference type="EMBL" id="QGMJ01000131">
    <property type="protein sequence ID" value="TVY41590.1"/>
    <property type="molecule type" value="Genomic_DNA"/>
</dbReference>
<gene>
    <name evidence="12" type="primary">noxA_0</name>
    <name evidence="12" type="ORF">LSUB1_G002368</name>
</gene>
<dbReference type="PROSITE" id="PS51384">
    <property type="entry name" value="FAD_FR"/>
    <property type="match status" value="1"/>
</dbReference>
<comment type="caution">
    <text evidence="12">The sequence shown here is derived from an EMBL/GenBank/DDBJ whole genome shotgun (WGS) entry which is preliminary data.</text>
</comment>
<evidence type="ECO:0000259" key="11">
    <source>
        <dbReference type="PROSITE" id="PS51384"/>
    </source>
</evidence>
<dbReference type="InterPro" id="IPR017927">
    <property type="entry name" value="FAD-bd_FR_type"/>
</dbReference>
<dbReference type="SFLD" id="SFLDG01169">
    <property type="entry name" value="NADPH_oxidase_subgroup_(NOX)"/>
    <property type="match status" value="1"/>
</dbReference>
<keyword evidence="2 9" id="KW-0812">Transmembrane</keyword>
<dbReference type="InterPro" id="IPR039261">
    <property type="entry name" value="FNR_nucleotide-bd"/>
</dbReference>
<keyword evidence="3" id="KW-0249">Electron transport</keyword>
<dbReference type="Pfam" id="PF01794">
    <property type="entry name" value="Ferric_reduct"/>
    <property type="match status" value="1"/>
</dbReference>
<dbReference type="PROSITE" id="PS50222">
    <property type="entry name" value="EF_HAND_2"/>
    <property type="match status" value="1"/>
</dbReference>
<dbReference type="PANTHER" id="PTHR11972:SF153">
    <property type="entry name" value="SUPEROXIDE-GENERATING NADPH OXIDASE HEAVY CHAIN SUBUNIT A"/>
    <property type="match status" value="1"/>
</dbReference>
<comment type="subcellular location">
    <subcellularLocation>
        <location evidence="1">Membrane</location>
        <topology evidence="1">Multi-pass membrane protein</topology>
    </subcellularLocation>
</comment>
<dbReference type="InterPro" id="IPR050369">
    <property type="entry name" value="RBOH/FRE"/>
</dbReference>
<dbReference type="Pfam" id="PF08022">
    <property type="entry name" value="FAD_binding_8"/>
    <property type="match status" value="1"/>
</dbReference>
<dbReference type="GO" id="GO:0005509">
    <property type="term" value="F:calcium ion binding"/>
    <property type="evidence" value="ECO:0007669"/>
    <property type="project" value="InterPro"/>
</dbReference>
<dbReference type="InterPro" id="IPR013112">
    <property type="entry name" value="FAD-bd_8"/>
</dbReference>
<accession>A0A8H8RVL4</accession>
<protein>
    <submittedName>
        <fullName evidence="12">Superoxide-generating NADPH oxidase heavy chain subunit A</fullName>
    </submittedName>
</protein>
<dbReference type="SUPFAM" id="SSF63380">
    <property type="entry name" value="Riboflavin synthase domain-like"/>
    <property type="match status" value="1"/>
</dbReference>
<name>A0A8H8RVL4_9HELO</name>
<feature type="transmembrane region" description="Helical" evidence="9">
    <location>
        <begin position="307"/>
        <end position="324"/>
    </location>
</feature>
<dbReference type="Proteomes" id="UP000462212">
    <property type="component" value="Unassembled WGS sequence"/>
</dbReference>
<proteinExistence type="predicted"/>
<dbReference type="SUPFAM" id="SSF52343">
    <property type="entry name" value="Ferredoxin reductase-like, C-terminal NADP-linked domain"/>
    <property type="match status" value="1"/>
</dbReference>
<evidence type="ECO:0000256" key="9">
    <source>
        <dbReference type="SAM" id="Phobius"/>
    </source>
</evidence>
<feature type="transmembrane region" description="Helical" evidence="9">
    <location>
        <begin position="222"/>
        <end position="250"/>
    </location>
</feature>
<keyword evidence="5" id="KW-0560">Oxidoreductase</keyword>
<dbReference type="GO" id="GO:0042554">
    <property type="term" value="P:superoxide anion generation"/>
    <property type="evidence" value="ECO:0007669"/>
    <property type="project" value="TreeGrafter"/>
</dbReference>
<feature type="transmembrane region" description="Helical" evidence="9">
    <location>
        <begin position="330"/>
        <end position="349"/>
    </location>
</feature>
<feature type="transmembrane region" description="Helical" evidence="9">
    <location>
        <begin position="270"/>
        <end position="295"/>
    </location>
</feature>
<evidence type="ECO:0000256" key="6">
    <source>
        <dbReference type="ARBA" id="ARBA00023065"/>
    </source>
</evidence>
<evidence type="ECO:0000256" key="2">
    <source>
        <dbReference type="ARBA" id="ARBA00022692"/>
    </source>
</evidence>
<evidence type="ECO:0000256" key="4">
    <source>
        <dbReference type="ARBA" id="ARBA00022989"/>
    </source>
</evidence>
<reference evidence="12 13" key="1">
    <citation type="submission" date="2018-05" db="EMBL/GenBank/DDBJ databases">
        <title>Genome sequencing and assembly of the regulated plant pathogen Lachnellula willkommii and related sister species for the development of diagnostic species identification markers.</title>
        <authorList>
            <person name="Giroux E."/>
            <person name="Bilodeau G."/>
        </authorList>
    </citation>
    <scope>NUCLEOTIDE SEQUENCE [LARGE SCALE GENOMIC DNA]</scope>
    <source>
        <strain evidence="12 13">CBS 197.66</strain>
    </source>
</reference>
<dbReference type="Gene3D" id="3.40.50.80">
    <property type="entry name" value="Nucleotide-binding domain of ferredoxin-NADP reductase (FNR) module"/>
    <property type="match status" value="1"/>
</dbReference>
<keyword evidence="6" id="KW-0406">Ion transport</keyword>
<feature type="domain" description="EF-hand" evidence="10">
    <location>
        <begin position="7"/>
        <end position="42"/>
    </location>
</feature>
<dbReference type="GO" id="GO:0016175">
    <property type="term" value="F:superoxide-generating NAD(P)H oxidase activity"/>
    <property type="evidence" value="ECO:0007669"/>
    <property type="project" value="TreeGrafter"/>
</dbReference>
<evidence type="ECO:0000256" key="5">
    <source>
        <dbReference type="ARBA" id="ARBA00023002"/>
    </source>
</evidence>
<keyword evidence="7 9" id="KW-0472">Membrane</keyword>
<feature type="domain" description="FAD-binding FR-type" evidence="11">
    <location>
        <begin position="342"/>
        <end position="459"/>
    </location>
</feature>
<dbReference type="GO" id="GO:0006811">
    <property type="term" value="P:monoatomic ion transport"/>
    <property type="evidence" value="ECO:0007669"/>
    <property type="project" value="UniProtKB-KW"/>
</dbReference>
<dbReference type="Gene3D" id="2.40.30.10">
    <property type="entry name" value="Translation factors"/>
    <property type="match status" value="1"/>
</dbReference>
<dbReference type="AlphaFoldDB" id="A0A8H8RVL4"/>
<dbReference type="Pfam" id="PF08030">
    <property type="entry name" value="NAD_binding_6"/>
    <property type="match status" value="1"/>
</dbReference>
<evidence type="ECO:0000313" key="13">
    <source>
        <dbReference type="Proteomes" id="UP000462212"/>
    </source>
</evidence>
<sequence length="679" mass="77711">MVTGIFLSDEEIAEFAHALDKKNTGYISYDELELKLDEVYAELLPESKESQSREDEQRHTFLRSVMGTEQTRISRTDFAKTVRGWNVPSLNPEAQAQEHHEHYMRAMSRGRRLRAYWSVQGREILFIAVVVSMQVAFGTWQLVEYLVMPKYRHVSQPRHLSAVLAYFEQAFGWGLIVAKTCAGVLYPTLFFLILSMSRYLAAMLRKHTSLANIVNWDKSQSFHITMSIVAIGFGTLHGISHLLGTFLYGSLPSQRSAVVEVLKHHKPRSYLGYIASVPGWTGIVILGLFWTLALLSMPAVRKRSYELFQLGHLLIFPIIGLLMAHGTDALFHYPMLGFWLAFPTFLVVFERFVRLCYGFSYIPAKLAILDTDTVAVTLTVPKNRYWEYYAGQYILLKVPQLSHFQWHPFTISTCIGKEMQVHIKMDGDWTSRLRLMAKHGSVEEIKVAIDGPFGAPAQRFYEFDQSIILGSGIGVTPYSGILADLQARVDRQGAENSTSPSIDEKPLGPQKAPKYRRVDFHWIVKDRNQLRWFSDLLNKVTKSAERPCGDMPLLDIRVSTHVTQNRKDVSTHVYRYLLELHRTEENPESVLTGLLNVSQFGRPNLGKILDEHYESMLQYYKDMEDKGVGVKRSKRKVGVFFCGAKNIGYELADRCQVLTLRGMEDKSFVEYHFMLEVFG</sequence>
<dbReference type="PANTHER" id="PTHR11972">
    <property type="entry name" value="NADPH OXIDASE"/>
    <property type="match status" value="1"/>
</dbReference>
<dbReference type="GO" id="GO:0006952">
    <property type="term" value="P:defense response"/>
    <property type="evidence" value="ECO:0007669"/>
    <property type="project" value="TreeGrafter"/>
</dbReference>
<dbReference type="InterPro" id="IPR002048">
    <property type="entry name" value="EF_hand_dom"/>
</dbReference>
<feature type="transmembrane region" description="Helical" evidence="9">
    <location>
        <begin position="124"/>
        <end position="147"/>
    </location>
</feature>
<feature type="transmembrane region" description="Helical" evidence="9">
    <location>
        <begin position="184"/>
        <end position="201"/>
    </location>
</feature>
<feature type="region of interest" description="Disordered" evidence="8">
    <location>
        <begin position="492"/>
        <end position="511"/>
    </location>
</feature>
<dbReference type="InterPro" id="IPR013130">
    <property type="entry name" value="Fe3_Rdtase_TM_dom"/>
</dbReference>